<organism evidence="1 2">
    <name type="scientific">Austropuccinia psidii MF-1</name>
    <dbReference type="NCBI Taxonomy" id="1389203"/>
    <lineage>
        <taxon>Eukaryota</taxon>
        <taxon>Fungi</taxon>
        <taxon>Dikarya</taxon>
        <taxon>Basidiomycota</taxon>
        <taxon>Pucciniomycotina</taxon>
        <taxon>Pucciniomycetes</taxon>
        <taxon>Pucciniales</taxon>
        <taxon>Sphaerophragmiaceae</taxon>
        <taxon>Austropuccinia</taxon>
    </lineage>
</organism>
<proteinExistence type="predicted"/>
<comment type="caution">
    <text evidence="1">The sequence shown here is derived from an EMBL/GenBank/DDBJ whole genome shotgun (WGS) entry which is preliminary data.</text>
</comment>
<reference evidence="1" key="1">
    <citation type="submission" date="2021-03" db="EMBL/GenBank/DDBJ databases">
        <title>Draft genome sequence of rust myrtle Austropuccinia psidii MF-1, a brazilian biotype.</title>
        <authorList>
            <person name="Quecine M.C."/>
            <person name="Pachon D.M.R."/>
            <person name="Bonatelli M.L."/>
            <person name="Correr F.H."/>
            <person name="Franceschini L.M."/>
            <person name="Leite T.F."/>
            <person name="Margarido G.R.A."/>
            <person name="Almeida C.A."/>
            <person name="Ferrarezi J.A."/>
            <person name="Labate C.A."/>
        </authorList>
    </citation>
    <scope>NUCLEOTIDE SEQUENCE</scope>
    <source>
        <strain evidence="1">MF-1</strain>
    </source>
</reference>
<keyword evidence="2" id="KW-1185">Reference proteome</keyword>
<accession>A0A9Q3FFZ2</accession>
<dbReference type="AlphaFoldDB" id="A0A9Q3FFZ2"/>
<evidence type="ECO:0000313" key="2">
    <source>
        <dbReference type="Proteomes" id="UP000765509"/>
    </source>
</evidence>
<sequence>MKDRESTMALVDSILTRVRGYENTNGKLNEDHILGLLLQHATTSQPAINTLLQNKLNAIIMTYGQTPNFGKIVSALEACTRQVTEQQAVEATKTNAINLQQLTMVNTTALTDTGQEKDFTPDDFDPKILCTVVQGTCHLCKQPGNFARNCPCGQKRSTNSNNSQQFQAYYLIMAPTTMKPTVVDTLPNKAPPDLYQP</sequence>
<dbReference type="EMBL" id="AVOT02041294">
    <property type="protein sequence ID" value="MBW0536585.1"/>
    <property type="molecule type" value="Genomic_DNA"/>
</dbReference>
<evidence type="ECO:0008006" key="3">
    <source>
        <dbReference type="Google" id="ProtNLM"/>
    </source>
</evidence>
<protein>
    <recommendedName>
        <fullName evidence="3">CCHC-type domain-containing protein</fullName>
    </recommendedName>
</protein>
<dbReference type="Gene3D" id="4.10.60.10">
    <property type="entry name" value="Zinc finger, CCHC-type"/>
    <property type="match status" value="1"/>
</dbReference>
<gene>
    <name evidence="1" type="ORF">O181_076300</name>
</gene>
<name>A0A9Q3FFZ2_9BASI</name>
<evidence type="ECO:0000313" key="1">
    <source>
        <dbReference type="EMBL" id="MBW0536585.1"/>
    </source>
</evidence>
<dbReference type="Proteomes" id="UP000765509">
    <property type="component" value="Unassembled WGS sequence"/>
</dbReference>